<feature type="compositionally biased region" description="Low complexity" evidence="1">
    <location>
        <begin position="1"/>
        <end position="13"/>
    </location>
</feature>
<evidence type="ECO:0000313" key="3">
    <source>
        <dbReference type="Proteomes" id="UP000054279"/>
    </source>
</evidence>
<name>A0A0C9W0I3_SPHS4</name>
<organism evidence="2 3">
    <name type="scientific">Sphaerobolus stellatus (strain SS14)</name>
    <dbReference type="NCBI Taxonomy" id="990650"/>
    <lineage>
        <taxon>Eukaryota</taxon>
        <taxon>Fungi</taxon>
        <taxon>Dikarya</taxon>
        <taxon>Basidiomycota</taxon>
        <taxon>Agaricomycotina</taxon>
        <taxon>Agaricomycetes</taxon>
        <taxon>Phallomycetidae</taxon>
        <taxon>Geastrales</taxon>
        <taxon>Sphaerobolaceae</taxon>
        <taxon>Sphaerobolus</taxon>
    </lineage>
</organism>
<keyword evidence="3" id="KW-1185">Reference proteome</keyword>
<proteinExistence type="predicted"/>
<dbReference type="AlphaFoldDB" id="A0A0C9W0I3"/>
<reference evidence="2 3" key="1">
    <citation type="submission" date="2014-06" db="EMBL/GenBank/DDBJ databases">
        <title>Evolutionary Origins and Diversification of the Mycorrhizal Mutualists.</title>
        <authorList>
            <consortium name="DOE Joint Genome Institute"/>
            <consortium name="Mycorrhizal Genomics Consortium"/>
            <person name="Kohler A."/>
            <person name="Kuo A."/>
            <person name="Nagy L.G."/>
            <person name="Floudas D."/>
            <person name="Copeland A."/>
            <person name="Barry K.W."/>
            <person name="Cichocki N."/>
            <person name="Veneault-Fourrey C."/>
            <person name="LaButti K."/>
            <person name="Lindquist E.A."/>
            <person name="Lipzen A."/>
            <person name="Lundell T."/>
            <person name="Morin E."/>
            <person name="Murat C."/>
            <person name="Riley R."/>
            <person name="Ohm R."/>
            <person name="Sun H."/>
            <person name="Tunlid A."/>
            <person name="Henrissat B."/>
            <person name="Grigoriev I.V."/>
            <person name="Hibbett D.S."/>
            <person name="Martin F."/>
        </authorList>
    </citation>
    <scope>NUCLEOTIDE SEQUENCE [LARGE SCALE GENOMIC DNA]</scope>
    <source>
        <strain evidence="2 3">SS14</strain>
    </source>
</reference>
<dbReference type="Proteomes" id="UP000054279">
    <property type="component" value="Unassembled WGS sequence"/>
</dbReference>
<dbReference type="HOGENOM" id="CLU_790286_0_0_1"/>
<feature type="region of interest" description="Disordered" evidence="1">
    <location>
        <begin position="1"/>
        <end position="38"/>
    </location>
</feature>
<evidence type="ECO:0000313" key="2">
    <source>
        <dbReference type="EMBL" id="KIJ44900.1"/>
    </source>
</evidence>
<dbReference type="EMBL" id="KN837114">
    <property type="protein sequence ID" value="KIJ44900.1"/>
    <property type="molecule type" value="Genomic_DNA"/>
</dbReference>
<accession>A0A0C9W0I3</accession>
<protein>
    <submittedName>
        <fullName evidence="2">Uncharacterized protein</fullName>
    </submittedName>
</protein>
<evidence type="ECO:0000256" key="1">
    <source>
        <dbReference type="SAM" id="MobiDB-lite"/>
    </source>
</evidence>
<gene>
    <name evidence="2" type="ORF">M422DRAFT_251523</name>
</gene>
<feature type="compositionally biased region" description="Polar residues" evidence="1">
    <location>
        <begin position="25"/>
        <end position="38"/>
    </location>
</feature>
<sequence>MSSSPLPSTPMSSPRKRGHDDDDVSVTTESPSKKPNNIVVNLPPFMNTTLDFECDTTFSAQIKKIVTSLHWGEHPQVITVVNKDETSSVTTFNLGEWLENCQNAQRIARLAFYGGGHIKGGLTVWNLATIPYKHLIKGVPFGQGTEYLKVKSDTRSASTFFLAGRVTNSGLTVLGSPVQSYQLNVQPPEHLFGRTMSNICYGLQLGKKVVINSFSLGISFSTRAITASSSKQTSDFPVRRPQPISAYDGRTPFALGCHRSLPTIDRDLRKGDFVIVTFTVNSYTWKKIDKDKQLGNTSNGPSSPQKKAAEGYTKCVSMNIQDVILLDAGEEEAFEEEIVNDNETGDEPQIM</sequence>